<dbReference type="InterPro" id="IPR001547">
    <property type="entry name" value="Glyco_hydro_5"/>
</dbReference>
<dbReference type="InterPro" id="IPR050386">
    <property type="entry name" value="Glycosyl_hydrolase_5"/>
</dbReference>
<dbReference type="InterPro" id="IPR018087">
    <property type="entry name" value="Glyco_hydro_5_CS"/>
</dbReference>
<keyword evidence="3 4" id="KW-0326">Glycosidase</keyword>
<comment type="caution">
    <text evidence="7">The sequence shown here is derived from an EMBL/GenBank/DDBJ whole genome shotgun (WGS) entry which is preliminary data.</text>
</comment>
<feature type="domain" description="Glycoside hydrolase family 5" evidence="6">
    <location>
        <begin position="87"/>
        <end position="352"/>
    </location>
</feature>
<evidence type="ECO:0000256" key="3">
    <source>
        <dbReference type="ARBA" id="ARBA00023295"/>
    </source>
</evidence>
<proteinExistence type="inferred from homology"/>
<dbReference type="GO" id="GO:0005576">
    <property type="term" value="C:extracellular region"/>
    <property type="evidence" value="ECO:0007669"/>
    <property type="project" value="TreeGrafter"/>
</dbReference>
<evidence type="ECO:0000256" key="2">
    <source>
        <dbReference type="ARBA" id="ARBA00022801"/>
    </source>
</evidence>
<evidence type="ECO:0000256" key="4">
    <source>
        <dbReference type="RuleBase" id="RU361153"/>
    </source>
</evidence>
<evidence type="ECO:0000313" key="7">
    <source>
        <dbReference type="EMBL" id="NKE67029.1"/>
    </source>
</evidence>
<keyword evidence="1 5" id="KW-0732">Signal</keyword>
<dbReference type="Pfam" id="PF00150">
    <property type="entry name" value="Cellulase"/>
    <property type="match status" value="1"/>
</dbReference>
<evidence type="ECO:0000256" key="5">
    <source>
        <dbReference type="SAM" id="SignalP"/>
    </source>
</evidence>
<dbReference type="AlphaFoldDB" id="A0A7X6I7B6"/>
<dbReference type="PROSITE" id="PS00659">
    <property type="entry name" value="GLYCOSYL_HYDROL_F5"/>
    <property type="match status" value="1"/>
</dbReference>
<dbReference type="GO" id="GO:0009251">
    <property type="term" value="P:glucan catabolic process"/>
    <property type="evidence" value="ECO:0007669"/>
    <property type="project" value="TreeGrafter"/>
</dbReference>
<comment type="similarity">
    <text evidence="4">Belongs to the glycosyl hydrolase 5 (cellulase A) family.</text>
</comment>
<keyword evidence="8" id="KW-1185">Reference proteome</keyword>
<accession>A0A7X6I7B6</accession>
<keyword evidence="2 4" id="KW-0378">Hydrolase</keyword>
<dbReference type="InterPro" id="IPR017853">
    <property type="entry name" value="GH"/>
</dbReference>
<dbReference type="PANTHER" id="PTHR31297">
    <property type="entry name" value="GLUCAN ENDO-1,6-BETA-GLUCOSIDASE B"/>
    <property type="match status" value="1"/>
</dbReference>
<evidence type="ECO:0000256" key="1">
    <source>
        <dbReference type="ARBA" id="ARBA00022729"/>
    </source>
</evidence>
<organism evidence="7 8">
    <name type="scientific">Ramlibacter lithotrophicus</name>
    <dbReference type="NCBI Taxonomy" id="2606681"/>
    <lineage>
        <taxon>Bacteria</taxon>
        <taxon>Pseudomonadati</taxon>
        <taxon>Pseudomonadota</taxon>
        <taxon>Betaproteobacteria</taxon>
        <taxon>Burkholderiales</taxon>
        <taxon>Comamonadaceae</taxon>
        <taxon>Ramlibacter</taxon>
    </lineage>
</organism>
<dbReference type="GO" id="GO:0009986">
    <property type="term" value="C:cell surface"/>
    <property type="evidence" value="ECO:0007669"/>
    <property type="project" value="TreeGrafter"/>
</dbReference>
<dbReference type="Gene3D" id="3.20.20.80">
    <property type="entry name" value="Glycosidases"/>
    <property type="match status" value="1"/>
</dbReference>
<feature type="signal peptide" evidence="5">
    <location>
        <begin position="1"/>
        <end position="42"/>
    </location>
</feature>
<feature type="chain" id="PRO_5031480157" evidence="5">
    <location>
        <begin position="43"/>
        <end position="376"/>
    </location>
</feature>
<protein>
    <submittedName>
        <fullName evidence="7">Glycoside hydrolase family 5 protein</fullName>
    </submittedName>
</protein>
<evidence type="ECO:0000259" key="6">
    <source>
        <dbReference type="Pfam" id="PF00150"/>
    </source>
</evidence>
<dbReference type="SUPFAM" id="SSF51445">
    <property type="entry name" value="(Trans)glycosidases"/>
    <property type="match status" value="1"/>
</dbReference>
<gene>
    <name evidence="7" type="ORF">RAMLITH_14465</name>
</gene>
<reference evidence="7 8" key="1">
    <citation type="journal article" date="2020" name="Nature">
        <title>Bacterial chemolithoautotrophy via manganese oxidation.</title>
        <authorList>
            <person name="Yu H."/>
            <person name="Leadbetter J.R."/>
        </authorList>
    </citation>
    <scope>NUCLEOTIDE SEQUENCE [LARGE SCALE GENOMIC DNA]</scope>
    <source>
        <strain evidence="7 8">RBP-1</strain>
    </source>
</reference>
<dbReference type="PANTHER" id="PTHR31297:SF17">
    <property type="entry name" value="ENDOGLUCANASE"/>
    <property type="match status" value="1"/>
</dbReference>
<name>A0A7X6I7B6_9BURK</name>
<sequence>MRRRRPVAPVRVTATSRPMLRTFPAKLLLAAATVATFGAAAAQPSRRDAVPPPSCTAVTRQTCATAQALGRGINLGNMLEAPREGDWGVRLEPAYIDKVAGAFGTVRVPVRWSNHAAPTADARLDEAFAKRVDQVVDALLAKGVYVIINMHHYNQLSGTALHPNEIEVDPAVLETRLVNMWRQIAQRYRDRSPRLLFELLNEPHGRLNGEPWNTLAPRVLGAVRATNPSRTVLIGPGEWNSVYELKKLRLPPDRNIIVSIHNYDPFNFTHQGVEHLAKPFPLGTTCCDATQRKAITDALDTARGWSAANGYPLHLGEFGTYEKVDMPSRVAYTRFVRDEAERRGIPWTFWEFASEFGVWSPKTGEWIEPLRRALLD</sequence>
<dbReference type="Proteomes" id="UP000521868">
    <property type="component" value="Unassembled WGS sequence"/>
</dbReference>
<evidence type="ECO:0000313" key="8">
    <source>
        <dbReference type="Proteomes" id="UP000521868"/>
    </source>
</evidence>
<dbReference type="GO" id="GO:0008422">
    <property type="term" value="F:beta-glucosidase activity"/>
    <property type="evidence" value="ECO:0007669"/>
    <property type="project" value="TreeGrafter"/>
</dbReference>
<dbReference type="EMBL" id="VTOX01000005">
    <property type="protein sequence ID" value="NKE67029.1"/>
    <property type="molecule type" value="Genomic_DNA"/>
</dbReference>